<organism evidence="3 4">
    <name type="scientific">Eimeria necatrix</name>
    <dbReference type="NCBI Taxonomy" id="51315"/>
    <lineage>
        <taxon>Eukaryota</taxon>
        <taxon>Sar</taxon>
        <taxon>Alveolata</taxon>
        <taxon>Apicomplexa</taxon>
        <taxon>Conoidasida</taxon>
        <taxon>Coccidia</taxon>
        <taxon>Eucoccidiorida</taxon>
        <taxon>Eimeriorina</taxon>
        <taxon>Eimeriidae</taxon>
        <taxon>Eimeria</taxon>
    </lineage>
</organism>
<dbReference type="OrthoDB" id="347110at2759"/>
<accession>U6N1Y8</accession>
<dbReference type="Gene3D" id="2.60.120.340">
    <property type="entry name" value="Nucleoplasmin core domain"/>
    <property type="match status" value="1"/>
</dbReference>
<evidence type="ECO:0000259" key="2">
    <source>
        <dbReference type="Pfam" id="PF17800"/>
    </source>
</evidence>
<evidence type="ECO:0000313" key="4">
    <source>
        <dbReference type="Proteomes" id="UP000030754"/>
    </source>
</evidence>
<dbReference type="Proteomes" id="UP000030754">
    <property type="component" value="Unassembled WGS sequence"/>
</dbReference>
<feature type="region of interest" description="Disordered" evidence="1">
    <location>
        <begin position="111"/>
        <end position="141"/>
    </location>
</feature>
<protein>
    <recommendedName>
        <fullName evidence="2">Nucleoplasmin-like domain-containing protein</fullName>
    </recommendedName>
</protein>
<dbReference type="AlphaFoldDB" id="U6N1Y8"/>
<evidence type="ECO:0000256" key="1">
    <source>
        <dbReference type="SAM" id="MobiDB-lite"/>
    </source>
</evidence>
<feature type="compositionally biased region" description="Acidic residues" evidence="1">
    <location>
        <begin position="114"/>
        <end position="128"/>
    </location>
</feature>
<reference evidence="3" key="1">
    <citation type="submission" date="2013-10" db="EMBL/GenBank/DDBJ databases">
        <title>Genomic analysis of the causative agents of coccidiosis in chickens.</title>
        <authorList>
            <person name="Reid A.J."/>
            <person name="Blake D."/>
            <person name="Billington K."/>
            <person name="Browne H."/>
            <person name="Dunn M."/>
            <person name="Hung S."/>
            <person name="Kawahara F."/>
            <person name="Miranda-Saavedra D."/>
            <person name="Mourier T."/>
            <person name="Nagra H."/>
            <person name="Otto T.D."/>
            <person name="Rawlings N."/>
            <person name="Sanchez A."/>
            <person name="Sanders M."/>
            <person name="Subramaniam C."/>
            <person name="Tay Y."/>
            <person name="Dear P."/>
            <person name="Doerig C."/>
            <person name="Gruber A."/>
            <person name="Parkinson J."/>
            <person name="Shirley M."/>
            <person name="Wan K.L."/>
            <person name="Berriman M."/>
            <person name="Tomley F."/>
            <person name="Pain A."/>
        </authorList>
    </citation>
    <scope>NUCLEOTIDE SEQUENCE [LARGE SCALE GENOMIC DNA]</scope>
    <source>
        <strain evidence="3">Houghton</strain>
    </source>
</reference>
<gene>
    <name evidence="3" type="ORF">ENH_00079740</name>
</gene>
<feature type="domain" description="Nucleoplasmin-like" evidence="2">
    <location>
        <begin position="3"/>
        <end position="92"/>
    </location>
</feature>
<proteinExistence type="predicted"/>
<name>U6N1Y8_9EIME</name>
<dbReference type="RefSeq" id="XP_013438688.1">
    <property type="nucleotide sequence ID" value="XM_013583234.1"/>
</dbReference>
<dbReference type="VEuPathDB" id="ToxoDB:ENH_00079740"/>
<keyword evidence="4" id="KW-1185">Reference proteome</keyword>
<dbReference type="Pfam" id="PF17800">
    <property type="entry name" value="NPL"/>
    <property type="match status" value="1"/>
</dbReference>
<dbReference type="InterPro" id="IPR041232">
    <property type="entry name" value="NPL"/>
</dbReference>
<dbReference type="EMBL" id="HG725892">
    <property type="protein sequence ID" value="CDJ70222.1"/>
    <property type="molecule type" value="Genomic_DNA"/>
</dbReference>
<evidence type="ECO:0000313" key="3">
    <source>
        <dbReference type="EMBL" id="CDJ70222.1"/>
    </source>
</evidence>
<sequence length="141" mass="14947">MMFARNLKPGESVKIAAAAGGEVLHLSQACLLRPADSGRNYLKVIQGKESFAACVLQKDKLECCSLDLFLSAKEGLLLQLEGKSELSLLGYFEPEAAAAEEADFAAAAAAAAFDSEEESEEASEDETEGMSAPVVRVGFRV</sequence>
<reference evidence="3" key="2">
    <citation type="submission" date="2013-10" db="EMBL/GenBank/DDBJ databases">
        <authorList>
            <person name="Aslett M."/>
        </authorList>
    </citation>
    <scope>NUCLEOTIDE SEQUENCE [LARGE SCALE GENOMIC DNA]</scope>
    <source>
        <strain evidence="3">Houghton</strain>
    </source>
</reference>
<dbReference type="GeneID" id="25478103"/>